<protein>
    <submittedName>
        <fullName evidence="2">Uncharacterized protein</fullName>
    </submittedName>
</protein>
<feature type="compositionally biased region" description="Basic and acidic residues" evidence="1">
    <location>
        <begin position="85"/>
        <end position="95"/>
    </location>
</feature>
<feature type="non-terminal residue" evidence="2">
    <location>
        <position position="751"/>
    </location>
</feature>
<keyword evidence="3" id="KW-1185">Reference proteome</keyword>
<reference evidence="2" key="1">
    <citation type="submission" date="2021-12" db="EMBL/GenBank/DDBJ databases">
        <authorList>
            <person name="Martin H S."/>
        </authorList>
    </citation>
    <scope>NUCLEOTIDE SEQUENCE</scope>
</reference>
<feature type="compositionally biased region" description="Polar residues" evidence="1">
    <location>
        <begin position="61"/>
        <end position="81"/>
    </location>
</feature>
<sequence>MDSHEESASMRNRDKHDRESETSNSRKGISKQRGQGECDENVFTSMSHETDLSFCPHNGSKPRNSSTISNNDVGQSSNRLTGCNLEHRNNSEPCKKMNNTTNNQLDTVSNTMSERIPCDNGLDSVQDIQSCQKHKVCLETVGFPHAYNINAPSTSGASSSKTFDNLGEGSGFRESRKRPSTLKLNKSNLDRDDSSSDTGNDDYSLGSEDGCIYTYRGGEHLADLPSSFFSLDMGLPLDKHLPIPPPYAAQPAGANVREQNSRASSPDMDFLEMDFDPGPSCEVDTDDESTSDTDLDGANMPEENEPVIRGTSPEYLPPPVQQIPIAATSSMAQEDSYHNVPSTSRVEVVQEMPENPQHIQAYGPYITHDNVRGEQLLVRRTMTHWHTIHNVSHHVSSGDLISPREILNYDEEHTEAPFAYQINQGERPTFDSSNLSSSLYHLTMAKKLMTDKTKLDMENHDAASVLGADKPAGTSESSVSCVEPPRCMVWSEREACERQVTQIGTSACGATAVVNVFIALGVPVNIDRINSAVGTRLRANNAPLPRYLLSRAVAGCTAADLVTGIQRASDGLVTARFFPTYPERAVSLSHWLADWISLGAVPILTLNLQMGCDGEIPDAWHHQMVFGVSSHGVYLTNPVECVRESMLWPKLISPSVLLVKTRDVLARFTANTDLTPLMAVPDRRFHTFNVLGQVVNVIREWRASGWAEAGTRTRHVRLPAAYQAGVTVAALTGSEAHRRLVHAPSLPDLPA</sequence>
<evidence type="ECO:0000313" key="3">
    <source>
        <dbReference type="Proteomes" id="UP000838878"/>
    </source>
</evidence>
<evidence type="ECO:0000256" key="1">
    <source>
        <dbReference type="SAM" id="MobiDB-lite"/>
    </source>
</evidence>
<gene>
    <name evidence="2" type="ORF">BINO364_LOCUS10112</name>
</gene>
<accession>A0A8J9VDH3</accession>
<feature type="region of interest" description="Disordered" evidence="1">
    <location>
        <begin position="151"/>
        <end position="203"/>
    </location>
</feature>
<feature type="compositionally biased region" description="Basic and acidic residues" evidence="1">
    <location>
        <begin position="1"/>
        <end position="21"/>
    </location>
</feature>
<organism evidence="2 3">
    <name type="scientific">Brenthis ino</name>
    <name type="common">lesser marbled fritillary</name>
    <dbReference type="NCBI Taxonomy" id="405034"/>
    <lineage>
        <taxon>Eukaryota</taxon>
        <taxon>Metazoa</taxon>
        <taxon>Ecdysozoa</taxon>
        <taxon>Arthropoda</taxon>
        <taxon>Hexapoda</taxon>
        <taxon>Insecta</taxon>
        <taxon>Pterygota</taxon>
        <taxon>Neoptera</taxon>
        <taxon>Endopterygota</taxon>
        <taxon>Lepidoptera</taxon>
        <taxon>Glossata</taxon>
        <taxon>Ditrysia</taxon>
        <taxon>Papilionoidea</taxon>
        <taxon>Nymphalidae</taxon>
        <taxon>Heliconiinae</taxon>
        <taxon>Argynnini</taxon>
        <taxon>Brenthis</taxon>
    </lineage>
</organism>
<feature type="compositionally biased region" description="Polar residues" evidence="1">
    <location>
        <begin position="151"/>
        <end position="163"/>
    </location>
</feature>
<dbReference type="OrthoDB" id="10064600at2759"/>
<feature type="region of interest" description="Disordered" evidence="1">
    <location>
        <begin position="279"/>
        <end position="318"/>
    </location>
</feature>
<name>A0A8J9VDH3_9NEOP</name>
<feature type="region of interest" description="Disordered" evidence="1">
    <location>
        <begin position="1"/>
        <end position="102"/>
    </location>
</feature>
<dbReference type="EMBL" id="OV170224">
    <property type="protein sequence ID" value="CAH0724400.1"/>
    <property type="molecule type" value="Genomic_DNA"/>
</dbReference>
<dbReference type="Proteomes" id="UP000838878">
    <property type="component" value="Chromosome 4"/>
</dbReference>
<feature type="compositionally biased region" description="Acidic residues" evidence="1">
    <location>
        <begin position="283"/>
        <end position="295"/>
    </location>
</feature>
<dbReference type="AlphaFoldDB" id="A0A8J9VDH3"/>
<evidence type="ECO:0000313" key="2">
    <source>
        <dbReference type="EMBL" id="CAH0724400.1"/>
    </source>
</evidence>
<proteinExistence type="predicted"/>